<organism evidence="4 5">
    <name type="scientific">Paenibacillus taihuensis</name>
    <dbReference type="NCBI Taxonomy" id="1156355"/>
    <lineage>
        <taxon>Bacteria</taxon>
        <taxon>Bacillati</taxon>
        <taxon>Bacillota</taxon>
        <taxon>Bacilli</taxon>
        <taxon>Bacillales</taxon>
        <taxon>Paenibacillaceae</taxon>
        <taxon>Paenibacillus</taxon>
    </lineage>
</organism>
<feature type="domain" description="Isochorismatase-like" evidence="3">
    <location>
        <begin position="6"/>
        <end position="143"/>
    </location>
</feature>
<evidence type="ECO:0000313" key="5">
    <source>
        <dbReference type="Proteomes" id="UP000256304"/>
    </source>
</evidence>
<dbReference type="InterPro" id="IPR036380">
    <property type="entry name" value="Isochorismatase-like_sf"/>
</dbReference>
<dbReference type="AlphaFoldDB" id="A0A3D9S7B9"/>
<dbReference type="SUPFAM" id="SSF52499">
    <property type="entry name" value="Isochorismatase-like hydrolases"/>
    <property type="match status" value="1"/>
</dbReference>
<dbReference type="RefSeq" id="WP_116189485.1">
    <property type="nucleotide sequence ID" value="NZ_QTTN01000013.1"/>
</dbReference>
<gene>
    <name evidence="4" type="ORF">A8990_11394</name>
</gene>
<accession>A0A3D9S7B9</accession>
<comment type="caution">
    <text evidence="4">The sequence shown here is derived from an EMBL/GenBank/DDBJ whole genome shotgun (WGS) entry which is preliminary data.</text>
</comment>
<dbReference type="Gene3D" id="3.40.50.850">
    <property type="entry name" value="Isochorismatase-like"/>
    <property type="match status" value="1"/>
</dbReference>
<keyword evidence="5" id="KW-1185">Reference proteome</keyword>
<proteinExistence type="inferred from homology"/>
<evidence type="ECO:0000313" key="4">
    <source>
        <dbReference type="EMBL" id="REE85176.1"/>
    </source>
</evidence>
<sequence>MKKLGFLIIDMQHAHLEEAEKKVIGRACEYINYVAGMLRAKEHVIIHIQDIEGMSEAYREAYQTIPEVPINEQDIVVTKEFSNSFWQTELEQKLREKDVELLIIAGNAAEHCVLATYNGANERGFKPVILQNGIVSAHSEAITATYRDRNVISHPVISYLVNQLQY</sequence>
<dbReference type="EMBL" id="QTTN01000013">
    <property type="protein sequence ID" value="REE85176.1"/>
    <property type="molecule type" value="Genomic_DNA"/>
</dbReference>
<evidence type="ECO:0000259" key="3">
    <source>
        <dbReference type="Pfam" id="PF00857"/>
    </source>
</evidence>
<dbReference type="InterPro" id="IPR000868">
    <property type="entry name" value="Isochorismatase-like_dom"/>
</dbReference>
<evidence type="ECO:0000256" key="2">
    <source>
        <dbReference type="ARBA" id="ARBA00022801"/>
    </source>
</evidence>
<dbReference type="InterPro" id="IPR050272">
    <property type="entry name" value="Isochorismatase-like_hydrls"/>
</dbReference>
<dbReference type="GO" id="GO:0016787">
    <property type="term" value="F:hydrolase activity"/>
    <property type="evidence" value="ECO:0007669"/>
    <property type="project" value="UniProtKB-KW"/>
</dbReference>
<comment type="similarity">
    <text evidence="1">Belongs to the isochorismatase family.</text>
</comment>
<dbReference type="OrthoDB" id="257098at2"/>
<dbReference type="Pfam" id="PF00857">
    <property type="entry name" value="Isochorismatase"/>
    <property type="match status" value="1"/>
</dbReference>
<dbReference type="Proteomes" id="UP000256304">
    <property type="component" value="Unassembled WGS sequence"/>
</dbReference>
<reference evidence="4 5" key="1">
    <citation type="submission" date="2018-08" db="EMBL/GenBank/DDBJ databases">
        <title>Genomic Encyclopedia of Type Strains, Phase III (KMG-III): the genomes of soil and plant-associated and newly described type strains.</title>
        <authorList>
            <person name="Whitman W."/>
        </authorList>
    </citation>
    <scope>NUCLEOTIDE SEQUENCE [LARGE SCALE GENOMIC DNA]</scope>
    <source>
        <strain evidence="4 5">CGMCC 1.10966</strain>
    </source>
</reference>
<keyword evidence="2" id="KW-0378">Hydrolase</keyword>
<name>A0A3D9S7B9_9BACL</name>
<evidence type="ECO:0000256" key="1">
    <source>
        <dbReference type="ARBA" id="ARBA00006336"/>
    </source>
</evidence>
<protein>
    <submittedName>
        <fullName evidence="4">Nicotinamidase-related amidase</fullName>
    </submittedName>
</protein>
<dbReference type="PANTHER" id="PTHR43540">
    <property type="entry name" value="PEROXYUREIDOACRYLATE/UREIDOACRYLATE AMIDOHYDROLASE-RELATED"/>
    <property type="match status" value="1"/>
</dbReference>
<dbReference type="PANTHER" id="PTHR43540:SF6">
    <property type="entry name" value="ISOCHORISMATASE-LIKE DOMAIN-CONTAINING PROTEIN"/>
    <property type="match status" value="1"/>
</dbReference>